<dbReference type="Pfam" id="PF00571">
    <property type="entry name" value="CBS"/>
    <property type="match status" value="2"/>
</dbReference>
<evidence type="ECO:0000256" key="6">
    <source>
        <dbReference type="SAM" id="MobiDB-lite"/>
    </source>
</evidence>
<dbReference type="Gene3D" id="3.10.580.10">
    <property type="entry name" value="CBS-domain"/>
    <property type="match status" value="2"/>
</dbReference>
<comment type="caution">
    <text evidence="10">The sequence shown here is derived from an EMBL/GenBank/DDBJ whole genome shotgun (WGS) entry which is preliminary data.</text>
</comment>
<keyword evidence="3 7" id="KW-1133">Transmembrane helix</keyword>
<evidence type="ECO:0000256" key="3">
    <source>
        <dbReference type="ARBA" id="ARBA00022989"/>
    </source>
</evidence>
<keyword evidence="2 7" id="KW-0812">Transmembrane</keyword>
<dbReference type="EMBL" id="CAJMWW010000084">
    <property type="protein sequence ID" value="CAE6431146.1"/>
    <property type="molecule type" value="Genomic_DNA"/>
</dbReference>
<dbReference type="AlphaFoldDB" id="A0A8H2XNH3"/>
<dbReference type="PRINTS" id="PR01036">
    <property type="entry name" value="TCRTETB"/>
</dbReference>
<organism evidence="10 11">
    <name type="scientific">Rhizoctonia solani</name>
    <dbReference type="NCBI Taxonomy" id="456999"/>
    <lineage>
        <taxon>Eukaryota</taxon>
        <taxon>Fungi</taxon>
        <taxon>Dikarya</taxon>
        <taxon>Basidiomycota</taxon>
        <taxon>Agaricomycotina</taxon>
        <taxon>Agaricomycetes</taxon>
        <taxon>Cantharellales</taxon>
        <taxon>Ceratobasidiaceae</taxon>
        <taxon>Rhizoctonia</taxon>
    </lineage>
</organism>
<dbReference type="InterPro" id="IPR005829">
    <property type="entry name" value="Sugar_transporter_CS"/>
</dbReference>
<feature type="transmembrane region" description="Helical" evidence="7">
    <location>
        <begin position="453"/>
        <end position="471"/>
    </location>
</feature>
<feature type="transmembrane region" description="Helical" evidence="7">
    <location>
        <begin position="715"/>
        <end position="734"/>
    </location>
</feature>
<dbReference type="CDD" id="cd02205">
    <property type="entry name" value="CBS_pair_SF"/>
    <property type="match status" value="2"/>
</dbReference>
<feature type="transmembrane region" description="Helical" evidence="7">
    <location>
        <begin position="754"/>
        <end position="773"/>
    </location>
</feature>
<dbReference type="Gene3D" id="1.20.1250.20">
    <property type="entry name" value="MFS general substrate transporter like domains"/>
    <property type="match status" value="1"/>
</dbReference>
<evidence type="ECO:0000256" key="1">
    <source>
        <dbReference type="ARBA" id="ARBA00004141"/>
    </source>
</evidence>
<feature type="domain" description="CBS" evidence="9">
    <location>
        <begin position="154"/>
        <end position="211"/>
    </location>
</feature>
<dbReference type="SUPFAM" id="SSF54631">
    <property type="entry name" value="CBS-domain pair"/>
    <property type="match status" value="2"/>
</dbReference>
<name>A0A8H2XNH3_9AGAM</name>
<dbReference type="PANTHER" id="PTHR23501">
    <property type="entry name" value="MAJOR FACILITATOR SUPERFAMILY"/>
    <property type="match status" value="1"/>
</dbReference>
<dbReference type="PROSITE" id="PS00216">
    <property type="entry name" value="SUGAR_TRANSPORT_1"/>
    <property type="match status" value="1"/>
</dbReference>
<dbReference type="InterPro" id="IPR036259">
    <property type="entry name" value="MFS_trans_sf"/>
</dbReference>
<feature type="transmembrane region" description="Helical" evidence="7">
    <location>
        <begin position="521"/>
        <end position="544"/>
    </location>
</feature>
<accession>A0A8H2XNH3</accession>
<feature type="compositionally biased region" description="Polar residues" evidence="6">
    <location>
        <begin position="414"/>
        <end position="434"/>
    </location>
</feature>
<feature type="transmembrane region" description="Helical" evidence="7">
    <location>
        <begin position="649"/>
        <end position="670"/>
    </location>
</feature>
<dbReference type="Proteomes" id="UP000663841">
    <property type="component" value="Unassembled WGS sequence"/>
</dbReference>
<dbReference type="SMART" id="SM00116">
    <property type="entry name" value="CBS"/>
    <property type="match status" value="3"/>
</dbReference>
<dbReference type="InterPro" id="IPR046342">
    <property type="entry name" value="CBS_dom_sf"/>
</dbReference>
<dbReference type="CDD" id="cd17502">
    <property type="entry name" value="MFS_Azr1_MDR_like"/>
    <property type="match status" value="1"/>
</dbReference>
<feature type="region of interest" description="Disordered" evidence="6">
    <location>
        <begin position="387"/>
        <end position="437"/>
    </location>
</feature>
<evidence type="ECO:0000259" key="8">
    <source>
        <dbReference type="PROSITE" id="PS50850"/>
    </source>
</evidence>
<evidence type="ECO:0000313" key="10">
    <source>
        <dbReference type="EMBL" id="CAE6431146.1"/>
    </source>
</evidence>
<keyword evidence="4 7" id="KW-0472">Membrane</keyword>
<feature type="transmembrane region" description="Helical" evidence="7">
    <location>
        <begin position="550"/>
        <end position="570"/>
    </location>
</feature>
<feature type="domain" description="Major facilitator superfamily (MFS) profile" evidence="8">
    <location>
        <begin position="456"/>
        <end position="934"/>
    </location>
</feature>
<feature type="compositionally biased region" description="Low complexity" evidence="6">
    <location>
        <begin position="391"/>
        <end position="404"/>
    </location>
</feature>
<feature type="transmembrane region" description="Helical" evidence="7">
    <location>
        <begin position="582"/>
        <end position="602"/>
    </location>
</feature>
<dbReference type="InterPro" id="IPR011701">
    <property type="entry name" value="MFS"/>
</dbReference>
<evidence type="ECO:0000256" key="5">
    <source>
        <dbReference type="PROSITE-ProRule" id="PRU00703"/>
    </source>
</evidence>
<keyword evidence="5" id="KW-0129">CBS domain</keyword>
<feature type="region of interest" description="Disordered" evidence="6">
    <location>
        <begin position="957"/>
        <end position="979"/>
    </location>
</feature>
<dbReference type="PROSITE" id="PS50850">
    <property type="entry name" value="MFS"/>
    <property type="match status" value="1"/>
</dbReference>
<dbReference type="PROSITE" id="PS51371">
    <property type="entry name" value="CBS"/>
    <property type="match status" value="2"/>
</dbReference>
<dbReference type="InterPro" id="IPR020846">
    <property type="entry name" value="MFS_dom"/>
</dbReference>
<feature type="transmembrane region" description="Helical" evidence="7">
    <location>
        <begin position="608"/>
        <end position="628"/>
    </location>
</feature>
<evidence type="ECO:0000256" key="7">
    <source>
        <dbReference type="SAM" id="Phobius"/>
    </source>
</evidence>
<dbReference type="Gene3D" id="1.20.1720.10">
    <property type="entry name" value="Multidrug resistance protein D"/>
    <property type="match status" value="1"/>
</dbReference>
<feature type="transmembrane region" description="Helical" evidence="7">
    <location>
        <begin position="676"/>
        <end position="694"/>
    </location>
</feature>
<feature type="domain" description="CBS" evidence="9">
    <location>
        <begin position="232"/>
        <end position="293"/>
    </location>
</feature>
<dbReference type="GO" id="GO:0005886">
    <property type="term" value="C:plasma membrane"/>
    <property type="evidence" value="ECO:0007669"/>
    <property type="project" value="TreeGrafter"/>
</dbReference>
<dbReference type="GO" id="GO:0022857">
    <property type="term" value="F:transmembrane transporter activity"/>
    <property type="evidence" value="ECO:0007669"/>
    <property type="project" value="InterPro"/>
</dbReference>
<feature type="transmembrane region" description="Helical" evidence="7">
    <location>
        <begin position="491"/>
        <end position="509"/>
    </location>
</feature>
<evidence type="ECO:0000256" key="2">
    <source>
        <dbReference type="ARBA" id="ARBA00022692"/>
    </source>
</evidence>
<comment type="subcellular location">
    <subcellularLocation>
        <location evidence="1">Membrane</location>
        <topology evidence="1">Multi-pass membrane protein</topology>
    </subcellularLocation>
</comment>
<evidence type="ECO:0000256" key="4">
    <source>
        <dbReference type="ARBA" id="ARBA00023136"/>
    </source>
</evidence>
<sequence>MSVALARTGSGRIVNRPRQASISSFRSTSAHLSPPPSGISPAFETGELDPILATLDISHLIQPITEVQANISVERACEVLLEKKEWCVAVMSQAAGAQPVCTGLFDFSDANAYMHLAVTANSLTPEDLQNDRISQIVSSARLRKEVPVELACNLSEKNPLVMLRNDTSLTTLLEIFSRGTHRVLVEGPEQQVKGIITDGALVKYFASNHDKITTSPVITQVISTPLMDLGVITPPPIVSASPDSTVLDAMTLMSREGVSSIAVLHPGPDVGVLVSAVTVTDIGQLVIPSESKSVLSMKLAAFVSEIKNPHGMVNGEDLYPVYSVLPTSTFGYTIEKLLATKVHRVFVADEPEPNSPPFGQGNLKGVVSLVDVLAVFARRLGIEANPGLMRTSLSSPSETSMSSTPRVPPDVGSASPSRPSTPIHQTSGTQTPKSSRGMVTIEDQSSRLPFKKLLVVFLSLFVCLFVSFLDQTSVSTVLPAIAHDLGAADRINWVGISFLVATTSSQIVIARLSDIFGRKLVLISVIALFTVGNLLSGFAQTAVWLFTARAISGIGGGGINSLCMIIMSDVVSLKERGKYQGFLGAAVALGSGIGPLIGGALSTAGWRWVFWFTVPISIACVGQLWWLLPQSELSGNFLEKVRKVDFIGSLLSLASIVLILVPVSGGGTYYSWHSALVIAMLSVGSVLAILFLLVEWRVAALPILPLQLFRVKNILIIYTTTIMTGIIYYCNLYFLPSYYTDARGFSPIQAGVYLLPLILIQTLASSLCGQILVRTRSPKPLIVAGFSIWCIGAGLQSTFGMNTSKAKICGYLILQGIGVGGTLQTTQASVGTEHRAVVTGARNFFRTLGGAVGLVVCTTVKNIELKKQLREISGLAPELIPKIIKSGPQITTDPSVSEAVRSAYAYALKTVFVLFIPIAGLSAVLAVFLTPVLLPGDKDGISTTKNEQEIALESIPVQHASRTDLESQAEGIEKQDKKM</sequence>
<protein>
    <submittedName>
        <fullName evidence="10">Uncharacterized protein</fullName>
    </submittedName>
</protein>
<dbReference type="SUPFAM" id="SSF103473">
    <property type="entry name" value="MFS general substrate transporter"/>
    <property type="match status" value="1"/>
</dbReference>
<reference evidence="10" key="1">
    <citation type="submission" date="2021-01" db="EMBL/GenBank/DDBJ databases">
        <authorList>
            <person name="Kaushik A."/>
        </authorList>
    </citation>
    <scope>NUCLEOTIDE SEQUENCE</scope>
    <source>
        <strain evidence="10">AG3-T5</strain>
    </source>
</reference>
<dbReference type="PANTHER" id="PTHR23501:SF78">
    <property type="entry name" value="MAJOR FACILITATOR SUPERFAMILY (MFS) PROFILE DOMAIN-CONTAINING PROTEIN-RELATED"/>
    <property type="match status" value="1"/>
</dbReference>
<proteinExistence type="predicted"/>
<feature type="compositionally biased region" description="Basic and acidic residues" evidence="6">
    <location>
        <begin position="961"/>
        <end position="979"/>
    </location>
</feature>
<feature type="transmembrane region" description="Helical" evidence="7">
    <location>
        <begin position="911"/>
        <end position="934"/>
    </location>
</feature>
<dbReference type="InterPro" id="IPR000644">
    <property type="entry name" value="CBS_dom"/>
</dbReference>
<gene>
    <name evidence="10" type="ORF">RDB_LOCUS66315</name>
</gene>
<evidence type="ECO:0000313" key="11">
    <source>
        <dbReference type="Proteomes" id="UP000663841"/>
    </source>
</evidence>
<dbReference type="Pfam" id="PF07690">
    <property type="entry name" value="MFS_1"/>
    <property type="match status" value="1"/>
</dbReference>
<evidence type="ECO:0000259" key="9">
    <source>
        <dbReference type="PROSITE" id="PS51371"/>
    </source>
</evidence>